<dbReference type="Pfam" id="PF10137">
    <property type="entry name" value="CAP12-PCTIR_TIR"/>
    <property type="match status" value="1"/>
</dbReference>
<evidence type="ECO:0000313" key="2">
    <source>
        <dbReference type="EMBL" id="GHO99374.1"/>
    </source>
</evidence>
<dbReference type="RefSeq" id="WP_220210020.1">
    <property type="nucleotide sequence ID" value="NZ_BNJK01000002.1"/>
</dbReference>
<dbReference type="Proteomes" id="UP000597444">
    <property type="component" value="Unassembled WGS sequence"/>
</dbReference>
<dbReference type="EMBL" id="BNJK01000002">
    <property type="protein sequence ID" value="GHO99374.1"/>
    <property type="molecule type" value="Genomic_DNA"/>
</dbReference>
<dbReference type="AlphaFoldDB" id="A0A8J3IP89"/>
<proteinExistence type="predicted"/>
<organism evidence="2 3">
    <name type="scientific">Reticulibacter mediterranei</name>
    <dbReference type="NCBI Taxonomy" id="2778369"/>
    <lineage>
        <taxon>Bacteria</taxon>
        <taxon>Bacillati</taxon>
        <taxon>Chloroflexota</taxon>
        <taxon>Ktedonobacteria</taxon>
        <taxon>Ktedonobacterales</taxon>
        <taxon>Reticulibacteraceae</taxon>
        <taxon>Reticulibacter</taxon>
    </lineage>
</organism>
<evidence type="ECO:0000259" key="1">
    <source>
        <dbReference type="Pfam" id="PF10137"/>
    </source>
</evidence>
<gene>
    <name evidence="2" type="ORF">KSF_094220</name>
</gene>
<evidence type="ECO:0000313" key="3">
    <source>
        <dbReference type="Proteomes" id="UP000597444"/>
    </source>
</evidence>
<comment type="caution">
    <text evidence="2">The sequence shown here is derived from an EMBL/GenBank/DDBJ whole genome shotgun (WGS) entry which is preliminary data.</text>
</comment>
<reference evidence="2" key="1">
    <citation type="submission" date="2020-10" db="EMBL/GenBank/DDBJ databases">
        <title>Taxonomic study of unclassified bacteria belonging to the class Ktedonobacteria.</title>
        <authorList>
            <person name="Yabe S."/>
            <person name="Wang C.M."/>
            <person name="Zheng Y."/>
            <person name="Sakai Y."/>
            <person name="Cavaletti L."/>
            <person name="Monciardini P."/>
            <person name="Donadio S."/>
        </authorList>
    </citation>
    <scope>NUCLEOTIDE SEQUENCE</scope>
    <source>
        <strain evidence="2">ID150040</strain>
    </source>
</reference>
<keyword evidence="3" id="KW-1185">Reference proteome</keyword>
<accession>A0A8J3IP89</accession>
<name>A0A8J3IP89_9CHLR</name>
<protein>
    <recommendedName>
        <fullName evidence="1">CD-NTase-associated protein 12/Pycsar effector protein TIR domain-containing protein</fullName>
    </recommendedName>
</protein>
<feature type="domain" description="CD-NTase-associated protein 12/Pycsar effector protein TIR" evidence="1">
    <location>
        <begin position="8"/>
        <end position="139"/>
    </location>
</feature>
<dbReference type="InterPro" id="IPR019302">
    <property type="entry name" value="CAP12/PCTIR_TIR_dom"/>
</dbReference>
<sequence length="174" mass="19349">MQERLKTNVFVVHGRDDRARREMFAFLRALGLTPIEWSKAVAATEKAAPFIGEVLEAGFNIAQAVIILLTGDDEAMLKAVYLTDDDPEYEKRLTPQPRPNVLFEAGMAFALHPEHTILVELGKIRPFSDVAGRLAVKLNDTSGARNELAQRLEDAGCVVNRMGKDWLVEGNFGR</sequence>
<dbReference type="GO" id="GO:0050135">
    <property type="term" value="F:NADP+ nucleosidase activity"/>
    <property type="evidence" value="ECO:0007669"/>
    <property type="project" value="InterPro"/>
</dbReference>